<protein>
    <submittedName>
        <fullName evidence="2">Uncharacterized protein</fullName>
    </submittedName>
</protein>
<evidence type="ECO:0000256" key="1">
    <source>
        <dbReference type="SAM" id="Phobius"/>
    </source>
</evidence>
<keyword evidence="1" id="KW-0812">Transmembrane</keyword>
<feature type="transmembrane region" description="Helical" evidence="1">
    <location>
        <begin position="79"/>
        <end position="112"/>
    </location>
</feature>
<dbReference type="AlphaFoldDB" id="A0A2Z4HVK5"/>
<evidence type="ECO:0000313" key="4">
    <source>
        <dbReference type="Proteomes" id="UP000219632"/>
    </source>
</evidence>
<dbReference type="RefSeq" id="WP_003725269.1">
    <property type="nucleotide sequence ID" value="NZ_JAERVU010000008.1"/>
</dbReference>
<keyword evidence="2" id="KW-0614">Plasmid</keyword>
<dbReference type="EMBL" id="NYPG01000009">
    <property type="protein sequence ID" value="PDK40356.1"/>
    <property type="molecule type" value="Genomic_DNA"/>
</dbReference>
<evidence type="ECO:0000313" key="2">
    <source>
        <dbReference type="EMBL" id="AWW22388.1"/>
    </source>
</evidence>
<gene>
    <name evidence="3" type="ORF">AFZ32_12930</name>
    <name evidence="2" type="ORF">pLIS100065</name>
</gene>
<keyword evidence="1" id="KW-1133">Transmembrane helix</keyword>
<reference evidence="2" key="2">
    <citation type="submission" date="2018-05" db="EMBL/GenBank/DDBJ databases">
        <title>Prevalence of plasmid-borne benzalkonium chloride resistance cassette bcrABC and cadmium resistance cadA genes in nonpathogenic Listeria spp. isolated from food-processing environments.</title>
        <authorList>
            <person name="Korsak D."/>
            <person name="Chmielowska C."/>
            <person name="Szuplewska M."/>
            <person name="Bartosik D."/>
        </authorList>
    </citation>
    <scope>NUCLEOTIDE SEQUENCE</scope>
    <source>
        <strain evidence="2">40/07</strain>
        <plasmid evidence="2">pLIS1</plasmid>
    </source>
</reference>
<accession>A0A2Z4HVK5</accession>
<organism evidence="2">
    <name type="scientific">Listeria welshimeri</name>
    <dbReference type="NCBI Taxonomy" id="1643"/>
    <lineage>
        <taxon>Bacteria</taxon>
        <taxon>Bacillati</taxon>
        <taxon>Bacillota</taxon>
        <taxon>Bacilli</taxon>
        <taxon>Bacillales</taxon>
        <taxon>Listeriaceae</taxon>
        <taxon>Listeria</taxon>
    </lineage>
</organism>
<feature type="transmembrane region" description="Helical" evidence="1">
    <location>
        <begin position="20"/>
        <end position="41"/>
    </location>
</feature>
<geneLocation type="plasmid" evidence="2">
    <name>pLIS1</name>
</geneLocation>
<reference evidence="3 4" key="1">
    <citation type="submission" date="2017-09" db="EMBL/GenBank/DDBJ databases">
        <title>Draft Genomes of 144 Listeria Monocytogenes isolates from foods.</title>
        <authorList>
            <person name="Wu C.H."/>
            <person name="Ng J."/>
            <person name="Kiang D."/>
            <person name="Chen C.-Y."/>
            <person name="Frink S."/>
            <person name="Lafrades M."/>
            <person name="Morales C."/>
            <person name="Park P."/>
            <person name="Zwick M."/>
        </authorList>
    </citation>
    <scope>NUCLEOTIDE SEQUENCE [LARGE SCALE GENOMIC DNA]</scope>
    <source>
        <strain evidence="3 4">CDPHFDLB-F14M01633.75-2</strain>
    </source>
</reference>
<dbReference type="EMBL" id="MH382833">
    <property type="protein sequence ID" value="AWW22388.1"/>
    <property type="molecule type" value="Genomic_DNA"/>
</dbReference>
<keyword evidence="1" id="KW-0472">Membrane</keyword>
<evidence type="ECO:0000313" key="3">
    <source>
        <dbReference type="EMBL" id="PDK40356.1"/>
    </source>
</evidence>
<sequence>MQVVQGLFHFVDWIVEGIMQLGMIILALLGKGCLAFLHFLGDQFQASSNGTKFIYAIAIAVTILIILYFTWHILLMSAFVLAIVIPLFLFVGKIVVSMLLVAAVIFVVRWLFITSKTIYQTKMAQ</sequence>
<keyword evidence="4" id="KW-1185">Reference proteome</keyword>
<feature type="transmembrane region" description="Helical" evidence="1">
    <location>
        <begin position="53"/>
        <end position="73"/>
    </location>
</feature>
<proteinExistence type="predicted"/>
<dbReference type="Proteomes" id="UP000219632">
    <property type="component" value="Unassembled WGS sequence"/>
</dbReference>
<name>A0A2Z4HVK5_LISWE</name>